<comment type="caution">
    <text evidence="2">The sequence shown here is derived from an EMBL/GenBank/DDBJ whole genome shotgun (WGS) entry which is preliminary data.</text>
</comment>
<dbReference type="Proteomes" id="UP001418222">
    <property type="component" value="Unassembled WGS sequence"/>
</dbReference>
<evidence type="ECO:0000313" key="3">
    <source>
        <dbReference type="Proteomes" id="UP001418222"/>
    </source>
</evidence>
<feature type="signal peptide" evidence="1">
    <location>
        <begin position="1"/>
        <end position="27"/>
    </location>
</feature>
<feature type="chain" id="PRO_5042843976" evidence="1">
    <location>
        <begin position="28"/>
        <end position="94"/>
    </location>
</feature>
<dbReference type="AlphaFoldDB" id="A0AAP0AWW6"/>
<organism evidence="2 3">
    <name type="scientific">Platanthera zijinensis</name>
    <dbReference type="NCBI Taxonomy" id="2320716"/>
    <lineage>
        <taxon>Eukaryota</taxon>
        <taxon>Viridiplantae</taxon>
        <taxon>Streptophyta</taxon>
        <taxon>Embryophyta</taxon>
        <taxon>Tracheophyta</taxon>
        <taxon>Spermatophyta</taxon>
        <taxon>Magnoliopsida</taxon>
        <taxon>Liliopsida</taxon>
        <taxon>Asparagales</taxon>
        <taxon>Orchidaceae</taxon>
        <taxon>Orchidoideae</taxon>
        <taxon>Orchideae</taxon>
        <taxon>Orchidinae</taxon>
        <taxon>Platanthera</taxon>
    </lineage>
</organism>
<accession>A0AAP0AWW6</accession>
<keyword evidence="1" id="KW-0732">Signal</keyword>
<keyword evidence="3" id="KW-1185">Reference proteome</keyword>
<reference evidence="2 3" key="1">
    <citation type="journal article" date="2022" name="Nat. Plants">
        <title>Genomes of leafy and leafless Platanthera orchids illuminate the evolution of mycoheterotrophy.</title>
        <authorList>
            <person name="Li M.H."/>
            <person name="Liu K.W."/>
            <person name="Li Z."/>
            <person name="Lu H.C."/>
            <person name="Ye Q.L."/>
            <person name="Zhang D."/>
            <person name="Wang J.Y."/>
            <person name="Li Y.F."/>
            <person name="Zhong Z.M."/>
            <person name="Liu X."/>
            <person name="Yu X."/>
            <person name="Liu D.K."/>
            <person name="Tu X.D."/>
            <person name="Liu B."/>
            <person name="Hao Y."/>
            <person name="Liao X.Y."/>
            <person name="Jiang Y.T."/>
            <person name="Sun W.H."/>
            <person name="Chen J."/>
            <person name="Chen Y.Q."/>
            <person name="Ai Y."/>
            <person name="Zhai J.W."/>
            <person name="Wu S.S."/>
            <person name="Zhou Z."/>
            <person name="Hsiao Y.Y."/>
            <person name="Wu W.L."/>
            <person name="Chen Y.Y."/>
            <person name="Lin Y.F."/>
            <person name="Hsu J.L."/>
            <person name="Li C.Y."/>
            <person name="Wang Z.W."/>
            <person name="Zhao X."/>
            <person name="Zhong W.Y."/>
            <person name="Ma X.K."/>
            <person name="Ma L."/>
            <person name="Huang J."/>
            <person name="Chen G.Z."/>
            <person name="Huang M.Z."/>
            <person name="Huang L."/>
            <person name="Peng D.H."/>
            <person name="Luo Y.B."/>
            <person name="Zou S.Q."/>
            <person name="Chen S.P."/>
            <person name="Lan S."/>
            <person name="Tsai W.C."/>
            <person name="Van de Peer Y."/>
            <person name="Liu Z.J."/>
        </authorList>
    </citation>
    <scope>NUCLEOTIDE SEQUENCE [LARGE SCALE GENOMIC DNA]</scope>
    <source>
        <strain evidence="2">Lor287</strain>
    </source>
</reference>
<sequence>MATKNSASAGAKLFAAVILAAFLLSSGPPPPLSLFRLSSAGAAMVGEKSAWFYCIGECAEKPSCREKCVSSGLRGGDCREIAPGNFHCCCNNST</sequence>
<evidence type="ECO:0000313" key="2">
    <source>
        <dbReference type="EMBL" id="KAK8918304.1"/>
    </source>
</evidence>
<evidence type="ECO:0000256" key="1">
    <source>
        <dbReference type="SAM" id="SignalP"/>
    </source>
</evidence>
<protein>
    <submittedName>
        <fullName evidence="2">Uncharacterized protein</fullName>
    </submittedName>
</protein>
<dbReference type="EMBL" id="JBBWWQ010000019">
    <property type="protein sequence ID" value="KAK8918304.1"/>
    <property type="molecule type" value="Genomic_DNA"/>
</dbReference>
<gene>
    <name evidence="2" type="ORF">KSP39_PZI021202</name>
</gene>
<proteinExistence type="predicted"/>
<name>A0AAP0AWW6_9ASPA</name>